<evidence type="ECO:0000256" key="4">
    <source>
        <dbReference type="ARBA" id="ARBA00022723"/>
    </source>
</evidence>
<dbReference type="InterPro" id="IPR041640">
    <property type="entry name" value="Tyrosinase_C"/>
</dbReference>
<dbReference type="PROSITE" id="PS00497">
    <property type="entry name" value="TYROSINASE_1"/>
    <property type="match status" value="1"/>
</dbReference>
<dbReference type="PROSITE" id="PS00498">
    <property type="entry name" value="TYROSINASE_2"/>
    <property type="match status" value="1"/>
</dbReference>
<comment type="catalytic activity">
    <reaction evidence="10">
        <text>L-tyrosine + O2 = L-dopaquinone + H2O</text>
        <dbReference type="Rhea" id="RHEA:18117"/>
        <dbReference type="ChEBI" id="CHEBI:15377"/>
        <dbReference type="ChEBI" id="CHEBI:15379"/>
        <dbReference type="ChEBI" id="CHEBI:57924"/>
        <dbReference type="ChEBI" id="CHEBI:58315"/>
        <dbReference type="EC" id="1.14.18.1"/>
    </reaction>
</comment>
<dbReference type="InterPro" id="IPR002227">
    <property type="entry name" value="Tyrosinase_Cu-bd"/>
</dbReference>
<evidence type="ECO:0000256" key="8">
    <source>
        <dbReference type="ARBA" id="ARBA00023101"/>
    </source>
</evidence>
<name>A0AAD5VHA7_9AGAR</name>
<organism evidence="13 14">
    <name type="scientific">Leucocoprinus birnbaumii</name>
    <dbReference type="NCBI Taxonomy" id="56174"/>
    <lineage>
        <taxon>Eukaryota</taxon>
        <taxon>Fungi</taxon>
        <taxon>Dikarya</taxon>
        <taxon>Basidiomycota</taxon>
        <taxon>Agaricomycotina</taxon>
        <taxon>Agaricomycetes</taxon>
        <taxon>Agaricomycetidae</taxon>
        <taxon>Agaricales</taxon>
        <taxon>Agaricineae</taxon>
        <taxon>Agaricaceae</taxon>
        <taxon>Leucocoprinus</taxon>
    </lineage>
</organism>
<dbReference type="GO" id="GO:0042438">
    <property type="term" value="P:melanin biosynthetic process"/>
    <property type="evidence" value="ECO:0007669"/>
    <property type="project" value="UniProtKB-KW"/>
</dbReference>
<evidence type="ECO:0000259" key="11">
    <source>
        <dbReference type="PROSITE" id="PS00497"/>
    </source>
</evidence>
<dbReference type="EMBL" id="JANIEX010001713">
    <property type="protein sequence ID" value="KAJ3555157.1"/>
    <property type="molecule type" value="Genomic_DNA"/>
</dbReference>
<keyword evidence="14" id="KW-1185">Reference proteome</keyword>
<evidence type="ECO:0000313" key="13">
    <source>
        <dbReference type="EMBL" id="KAJ3555157.1"/>
    </source>
</evidence>
<gene>
    <name evidence="13" type="ORF">NP233_g12274</name>
</gene>
<dbReference type="SUPFAM" id="SSF48056">
    <property type="entry name" value="Di-copper centre-containing domain"/>
    <property type="match status" value="1"/>
</dbReference>
<protein>
    <recommendedName>
        <fullName evidence="3">tyrosinase</fullName>
        <ecNumber evidence="3">1.14.18.1</ecNumber>
    </recommendedName>
</protein>
<accession>A0AAD5VHA7</accession>
<keyword evidence="8" id="KW-0470">Melanin biosynthesis</keyword>
<dbReference type="EC" id="1.14.18.1" evidence="3"/>
<dbReference type="PIRSF" id="PIRSF000340">
    <property type="entry name" value="MPO_fungal"/>
    <property type="match status" value="1"/>
</dbReference>
<proteinExistence type="inferred from homology"/>
<feature type="domain" description="Tyrosinase copper-binding" evidence="12">
    <location>
        <begin position="275"/>
        <end position="286"/>
    </location>
</feature>
<evidence type="ECO:0000313" key="14">
    <source>
        <dbReference type="Proteomes" id="UP001213000"/>
    </source>
</evidence>
<keyword evidence="5" id="KW-0560">Oxidoreductase</keyword>
<dbReference type="GO" id="GO:0046872">
    <property type="term" value="F:metal ion binding"/>
    <property type="evidence" value="ECO:0007669"/>
    <property type="project" value="UniProtKB-KW"/>
</dbReference>
<evidence type="ECO:0000256" key="2">
    <source>
        <dbReference type="ARBA" id="ARBA00009928"/>
    </source>
</evidence>
<comment type="similarity">
    <text evidence="2">Belongs to the tyrosinase family.</text>
</comment>
<sequence>MSLLATVGPTGGVKNRLNIVDFVKNDKFLTLYVRALQSIQARDQHSWDSFFQVAGIHGLPFIEWAKERPSVNANQAGYCTHGQPLFPTWHRPYVALYEQTLQGAAIEAAKKFTVDKEAWAQAAKDIRQPFWDWGFQFVPPDEVIKNEQIQIVDYNGQKVSVPNPILRYHFHPIDPSFSRYRDFNTWTTTVRNPDRSRKEDIPGLIRKMGIEADQIREKTYNMLKFNDNWEFFSNHSVGDDQHANSLEAVHDDIHGIVGYGKIPGHMTVPFFAAFDPIFWLHHANVDRLLSLWHAMNPDVWVTLGENLDATMSIAADTQVTQDTPLEPFYETKDKVWTSAPVTDTNKFGYSYPDFDAVIGGSKDLVKAAINDLVDTRYGTSRTRGVAGPAFNLLANFKGVTDDHEDHLQMWDWSIHVTFKKFELNDSFALLFYFAANGGTFEQKESFVGSINTFRGTTAETCVNCRENQDLVQEGFIHLNDLIARDGGSFEPDSVRQYLQEKQLSYQIYTDEQKPLTSLRVRVEGRPLTLPPSESHPTLDTTQPKVTFDDLVTFVST</sequence>
<evidence type="ECO:0000256" key="9">
    <source>
        <dbReference type="ARBA" id="ARBA00048233"/>
    </source>
</evidence>
<dbReference type="InterPro" id="IPR016216">
    <property type="entry name" value="Monophenol_mOase_fun"/>
</dbReference>
<feature type="domain" description="Tyrosinase copper-binding" evidence="11">
    <location>
        <begin position="81"/>
        <end position="98"/>
    </location>
</feature>
<dbReference type="PANTHER" id="PTHR11474">
    <property type="entry name" value="TYROSINASE FAMILY MEMBER"/>
    <property type="match status" value="1"/>
</dbReference>
<evidence type="ECO:0000259" key="12">
    <source>
        <dbReference type="PROSITE" id="PS00498"/>
    </source>
</evidence>
<keyword evidence="7" id="KW-0503">Monooxygenase</keyword>
<keyword evidence="4" id="KW-0479">Metal-binding</keyword>
<evidence type="ECO:0000256" key="6">
    <source>
        <dbReference type="ARBA" id="ARBA00023008"/>
    </source>
</evidence>
<dbReference type="Pfam" id="PF00264">
    <property type="entry name" value="Tyrosinase"/>
    <property type="match status" value="1"/>
</dbReference>
<keyword evidence="6" id="KW-0186">Copper</keyword>
<comment type="catalytic activity">
    <reaction evidence="9">
        <text>2 L-dopa + O2 = 2 L-dopaquinone + 2 H2O</text>
        <dbReference type="Rhea" id="RHEA:34287"/>
        <dbReference type="ChEBI" id="CHEBI:15377"/>
        <dbReference type="ChEBI" id="CHEBI:15379"/>
        <dbReference type="ChEBI" id="CHEBI:57504"/>
        <dbReference type="ChEBI" id="CHEBI:57924"/>
        <dbReference type="EC" id="1.14.18.1"/>
    </reaction>
</comment>
<dbReference type="InterPro" id="IPR008922">
    <property type="entry name" value="Di-copper_centre_dom_sf"/>
</dbReference>
<dbReference type="AlphaFoldDB" id="A0AAD5VHA7"/>
<comment type="cofactor">
    <cofactor evidence="1">
        <name>Cu(2+)</name>
        <dbReference type="ChEBI" id="CHEBI:29036"/>
    </cofactor>
</comment>
<reference evidence="13" key="1">
    <citation type="submission" date="2022-07" db="EMBL/GenBank/DDBJ databases">
        <title>Genome Sequence of Leucocoprinus birnbaumii.</title>
        <authorList>
            <person name="Buettner E."/>
        </authorList>
    </citation>
    <scope>NUCLEOTIDE SEQUENCE</scope>
    <source>
        <strain evidence="13">VT141</strain>
    </source>
</reference>
<evidence type="ECO:0000256" key="10">
    <source>
        <dbReference type="ARBA" id="ARBA00048881"/>
    </source>
</evidence>
<dbReference type="Pfam" id="PF18132">
    <property type="entry name" value="Tyrosinase_C"/>
    <property type="match status" value="1"/>
</dbReference>
<dbReference type="InterPro" id="IPR050316">
    <property type="entry name" value="Tyrosinase/Hemocyanin"/>
</dbReference>
<evidence type="ECO:0000256" key="7">
    <source>
        <dbReference type="ARBA" id="ARBA00023033"/>
    </source>
</evidence>
<dbReference type="PRINTS" id="PR00092">
    <property type="entry name" value="TYROSINASE"/>
</dbReference>
<evidence type="ECO:0000256" key="3">
    <source>
        <dbReference type="ARBA" id="ARBA00011906"/>
    </source>
</evidence>
<dbReference type="Proteomes" id="UP001213000">
    <property type="component" value="Unassembled WGS sequence"/>
</dbReference>
<dbReference type="GO" id="GO:0004503">
    <property type="term" value="F:tyrosinase activity"/>
    <property type="evidence" value="ECO:0007669"/>
    <property type="project" value="UniProtKB-EC"/>
</dbReference>
<evidence type="ECO:0000256" key="1">
    <source>
        <dbReference type="ARBA" id="ARBA00001973"/>
    </source>
</evidence>
<dbReference type="Gene3D" id="2.60.310.20">
    <property type="match status" value="1"/>
</dbReference>
<dbReference type="PANTHER" id="PTHR11474:SF76">
    <property type="entry name" value="SHKT DOMAIN-CONTAINING PROTEIN"/>
    <property type="match status" value="1"/>
</dbReference>
<comment type="caution">
    <text evidence="13">The sequence shown here is derived from an EMBL/GenBank/DDBJ whole genome shotgun (WGS) entry which is preliminary data.</text>
</comment>
<dbReference type="Gene3D" id="1.10.1280.10">
    <property type="entry name" value="Di-copper center containing domain from catechol oxidase"/>
    <property type="match status" value="1"/>
</dbReference>
<evidence type="ECO:0000256" key="5">
    <source>
        <dbReference type="ARBA" id="ARBA00023002"/>
    </source>
</evidence>